<proteinExistence type="inferred from homology"/>
<keyword evidence="3" id="KW-0472">Membrane</keyword>
<feature type="transmembrane region" description="Helical" evidence="3">
    <location>
        <begin position="204"/>
        <end position="225"/>
    </location>
</feature>
<dbReference type="InterPro" id="IPR027417">
    <property type="entry name" value="P-loop_NTPase"/>
</dbReference>
<evidence type="ECO:0000256" key="2">
    <source>
        <dbReference type="ARBA" id="ARBA00022840"/>
    </source>
</evidence>
<evidence type="ECO:0000313" key="5">
    <source>
        <dbReference type="Proteomes" id="UP000095023"/>
    </source>
</evidence>
<evidence type="ECO:0008006" key="6">
    <source>
        <dbReference type="Google" id="ProtNLM"/>
    </source>
</evidence>
<dbReference type="HAMAP" id="MF_00376">
    <property type="entry name" value="Dephospho_CoA_kinase"/>
    <property type="match status" value="1"/>
</dbReference>
<dbReference type="AlphaFoldDB" id="A0A1E4TDK6"/>
<reference evidence="5" key="1">
    <citation type="submission" date="2016-02" db="EMBL/GenBank/DDBJ databases">
        <title>Comparative genomics of biotechnologically important yeasts.</title>
        <authorList>
            <consortium name="DOE Joint Genome Institute"/>
            <person name="Riley R."/>
            <person name="Haridas S."/>
            <person name="Wolfe K.H."/>
            <person name="Lopes M.R."/>
            <person name="Hittinger C.T."/>
            <person name="Goker M."/>
            <person name="Salamov A."/>
            <person name="Wisecaver J."/>
            <person name="Long T.M."/>
            <person name="Aerts A.L."/>
            <person name="Barry K."/>
            <person name="Choi C."/>
            <person name="Clum A."/>
            <person name="Coughlan A.Y."/>
            <person name="Deshpande S."/>
            <person name="Douglass A.P."/>
            <person name="Hanson S.J."/>
            <person name="Klenk H.-P."/>
            <person name="Labutti K."/>
            <person name="Lapidus A."/>
            <person name="Lindquist E."/>
            <person name="Lipzen A."/>
            <person name="Meier-Kolthoff J.P."/>
            <person name="Ohm R.A."/>
            <person name="Otillar R.P."/>
            <person name="Pangilinan J."/>
            <person name="Peng Y."/>
            <person name="Rokas A."/>
            <person name="Rosa C.A."/>
            <person name="Scheuner C."/>
            <person name="Sibirny A.A."/>
            <person name="Slot J.C."/>
            <person name="Stielow J.B."/>
            <person name="Sun H."/>
            <person name="Kurtzman C.P."/>
            <person name="Blackwell M."/>
            <person name="Jeffries T.W."/>
            <person name="Grigoriev I.V."/>
        </authorList>
    </citation>
    <scope>NUCLEOTIDE SEQUENCE [LARGE SCALE GENOMIC DNA]</scope>
    <source>
        <strain evidence="5">NRRL Y-17796</strain>
    </source>
</reference>
<dbReference type="InterPro" id="IPR001977">
    <property type="entry name" value="Depp_CoAkinase"/>
</dbReference>
<dbReference type="GO" id="GO:0031315">
    <property type="term" value="C:extrinsic component of mitochondrial outer membrane"/>
    <property type="evidence" value="ECO:0007669"/>
    <property type="project" value="EnsemblFungi"/>
</dbReference>
<sequence length="240" mass="26861">MIIVGLTGGIATGKSTASQVFSQSRDVFIIDADKVAREVVSVGEPAYNKVIKHFGPTVPDLLLEDGSLNRPALGKAVFGDSDQLRVLNSIVHPAVRKRTLYLLFQAWIRFYKVVILDVPLLFEAGTEVLCDKTLVIACSAENQRTRLLARNPELSEEDADKRIKSQLPIDVKVSYADMVIWNDGSLDDLKHNVLEVLRTITPGLIANILQFIPPIALARFLYNYFSRSKARRKRQQQKSK</sequence>
<dbReference type="OrthoDB" id="247245at2759"/>
<name>A0A1E4TDK6_9ASCO</name>
<dbReference type="PANTHER" id="PTHR10695">
    <property type="entry name" value="DEPHOSPHO-COA KINASE-RELATED"/>
    <property type="match status" value="1"/>
</dbReference>
<keyword evidence="1" id="KW-0547">Nucleotide-binding</keyword>
<keyword evidence="3" id="KW-1133">Transmembrane helix</keyword>
<evidence type="ECO:0000313" key="4">
    <source>
        <dbReference type="EMBL" id="ODV89845.1"/>
    </source>
</evidence>
<dbReference type="GO" id="GO:0015937">
    <property type="term" value="P:coenzyme A biosynthetic process"/>
    <property type="evidence" value="ECO:0007669"/>
    <property type="project" value="EnsemblFungi"/>
</dbReference>
<organism evidence="4 5">
    <name type="scientific">Tortispora caseinolytica NRRL Y-17796</name>
    <dbReference type="NCBI Taxonomy" id="767744"/>
    <lineage>
        <taxon>Eukaryota</taxon>
        <taxon>Fungi</taxon>
        <taxon>Dikarya</taxon>
        <taxon>Ascomycota</taxon>
        <taxon>Saccharomycotina</taxon>
        <taxon>Trigonopsidomycetes</taxon>
        <taxon>Trigonopsidales</taxon>
        <taxon>Trigonopsidaceae</taxon>
        <taxon>Tortispora</taxon>
    </lineage>
</organism>
<dbReference type="PROSITE" id="PS51219">
    <property type="entry name" value="DPCK"/>
    <property type="match status" value="1"/>
</dbReference>
<dbReference type="GO" id="GO:0005811">
    <property type="term" value="C:lipid droplet"/>
    <property type="evidence" value="ECO:0007669"/>
    <property type="project" value="EnsemblFungi"/>
</dbReference>
<dbReference type="NCBIfam" id="TIGR00152">
    <property type="entry name" value="dephospho-CoA kinase"/>
    <property type="match status" value="1"/>
</dbReference>
<keyword evidence="5" id="KW-1185">Reference proteome</keyword>
<dbReference type="SUPFAM" id="SSF52540">
    <property type="entry name" value="P-loop containing nucleoside triphosphate hydrolases"/>
    <property type="match status" value="1"/>
</dbReference>
<dbReference type="GO" id="GO:0005524">
    <property type="term" value="F:ATP binding"/>
    <property type="evidence" value="ECO:0007669"/>
    <property type="project" value="UniProtKB-KW"/>
</dbReference>
<dbReference type="Gene3D" id="3.40.50.300">
    <property type="entry name" value="P-loop containing nucleotide triphosphate hydrolases"/>
    <property type="match status" value="1"/>
</dbReference>
<gene>
    <name evidence="4" type="ORF">CANCADRAFT_1580</name>
</gene>
<dbReference type="CDD" id="cd02022">
    <property type="entry name" value="DPCK"/>
    <property type="match status" value="1"/>
</dbReference>
<dbReference type="PANTHER" id="PTHR10695:SF46">
    <property type="entry name" value="BIFUNCTIONAL COENZYME A SYNTHASE-RELATED"/>
    <property type="match status" value="1"/>
</dbReference>
<dbReference type="GO" id="GO:1990143">
    <property type="term" value="C:CoA-synthesizing protein complex"/>
    <property type="evidence" value="ECO:0007669"/>
    <property type="project" value="EnsemblFungi"/>
</dbReference>
<accession>A0A1E4TDK6</accession>
<dbReference type="EMBL" id="KV453842">
    <property type="protein sequence ID" value="ODV89845.1"/>
    <property type="molecule type" value="Genomic_DNA"/>
</dbReference>
<keyword evidence="3" id="KW-0812">Transmembrane</keyword>
<keyword evidence="2" id="KW-0067">ATP-binding</keyword>
<protein>
    <recommendedName>
        <fullName evidence="6">Dephospho-CoA kinase</fullName>
    </recommendedName>
</protein>
<dbReference type="GO" id="GO:0004140">
    <property type="term" value="F:dephospho-CoA kinase activity"/>
    <property type="evidence" value="ECO:0007669"/>
    <property type="project" value="InterPro"/>
</dbReference>
<dbReference type="Proteomes" id="UP000095023">
    <property type="component" value="Unassembled WGS sequence"/>
</dbReference>
<dbReference type="Pfam" id="PF01121">
    <property type="entry name" value="CoaE"/>
    <property type="match status" value="1"/>
</dbReference>
<evidence type="ECO:0000256" key="1">
    <source>
        <dbReference type="ARBA" id="ARBA00022741"/>
    </source>
</evidence>
<evidence type="ECO:0000256" key="3">
    <source>
        <dbReference type="SAM" id="Phobius"/>
    </source>
</evidence>